<reference evidence="2 3" key="1">
    <citation type="submission" date="2019-03" db="EMBL/GenBank/DDBJ databases">
        <title>Sequencing 23 genomes of Wallemia ichthyophaga.</title>
        <authorList>
            <person name="Gostincar C."/>
        </authorList>
    </citation>
    <scope>NUCLEOTIDE SEQUENCE [LARGE SCALE GENOMIC DNA]</scope>
    <source>
        <strain evidence="2 3">EXF-8621</strain>
    </source>
</reference>
<dbReference type="AlphaFoldDB" id="A0A4T0HMB1"/>
<feature type="region of interest" description="Disordered" evidence="1">
    <location>
        <begin position="1"/>
        <end position="83"/>
    </location>
</feature>
<evidence type="ECO:0000313" key="3">
    <source>
        <dbReference type="Proteomes" id="UP000306954"/>
    </source>
</evidence>
<dbReference type="PANTHER" id="PTHR36452">
    <property type="entry name" value="CHROMOSOME 12, WHOLE GENOME SHOTGUN SEQUENCE"/>
    <property type="match status" value="1"/>
</dbReference>
<comment type="caution">
    <text evidence="2">The sequence shown here is derived from an EMBL/GenBank/DDBJ whole genome shotgun (WGS) entry which is preliminary data.</text>
</comment>
<dbReference type="InterPro" id="IPR012808">
    <property type="entry name" value="CHP02453"/>
</dbReference>
<gene>
    <name evidence="2" type="ORF">E3P90_00864</name>
</gene>
<dbReference type="Pfam" id="PF09365">
    <property type="entry name" value="DUF2461"/>
    <property type="match status" value="1"/>
</dbReference>
<dbReference type="PANTHER" id="PTHR36452:SF1">
    <property type="entry name" value="DUF2461 DOMAIN-CONTAINING PROTEIN"/>
    <property type="match status" value="1"/>
</dbReference>
<feature type="compositionally biased region" description="Basic and acidic residues" evidence="1">
    <location>
        <begin position="19"/>
        <end position="31"/>
    </location>
</feature>
<organism evidence="2 3">
    <name type="scientific">Wallemia ichthyophaga</name>
    <dbReference type="NCBI Taxonomy" id="245174"/>
    <lineage>
        <taxon>Eukaryota</taxon>
        <taxon>Fungi</taxon>
        <taxon>Dikarya</taxon>
        <taxon>Basidiomycota</taxon>
        <taxon>Wallemiomycotina</taxon>
        <taxon>Wallemiomycetes</taxon>
        <taxon>Wallemiales</taxon>
        <taxon>Wallemiaceae</taxon>
        <taxon>Wallemia</taxon>
    </lineage>
</organism>
<dbReference type="Proteomes" id="UP000306954">
    <property type="component" value="Unassembled WGS sequence"/>
</dbReference>
<evidence type="ECO:0000256" key="1">
    <source>
        <dbReference type="SAM" id="MobiDB-lite"/>
    </source>
</evidence>
<sequence length="318" mass="36396">MPSGKRKQQQESSSDDSQFEDHSEHSEHSEPESEPVSEPVSESDSESDLKQTTKRKKPNEANTAHTASHPQCPPPHKAPPGQISRNTLDFLNCLRYEHCNQRDWLNDEFNNATYKCQFSEFNDFTQQFVTRAIDLDDNLPPYPSKDLVYRLSRDLRFAHDKTPYRKQFMMTFSKTGRKGVCAGYHLMVQPNGRTLFAVGKWQAEKDELASIRHHILTDPQPLLDVIGEDAFVKNFGSPNAREKGKRESLFGMDDELKVAPKGCAKDHPHIDLLKLRSFIVERRFSDNEVTSEGFLDTLMESVKISKPLVDLLNDWMGV</sequence>
<evidence type="ECO:0000313" key="2">
    <source>
        <dbReference type="EMBL" id="TIB15406.1"/>
    </source>
</evidence>
<proteinExistence type="predicted"/>
<accession>A0A4T0HMB1</accession>
<protein>
    <submittedName>
        <fullName evidence="2">Uncharacterized protein</fullName>
    </submittedName>
</protein>
<dbReference type="EMBL" id="SPOF01000007">
    <property type="protein sequence ID" value="TIB15406.1"/>
    <property type="molecule type" value="Genomic_DNA"/>
</dbReference>
<dbReference type="NCBIfam" id="TIGR02453">
    <property type="entry name" value="TIGR02453 family protein"/>
    <property type="match status" value="1"/>
</dbReference>
<name>A0A4T0HMB1_WALIC</name>
<feature type="compositionally biased region" description="Polar residues" evidence="1">
    <location>
        <begin position="60"/>
        <end position="69"/>
    </location>
</feature>